<dbReference type="Proteomes" id="UP000886339">
    <property type="component" value="Unassembled WGS sequence"/>
</dbReference>
<sequence length="72" mass="7948">MLNPALPPRFFAVLILALLLGGCSSTKLAESWEAPDIDEPPASRILLIALIKDPVTKRFFESHFVEEAKKKG</sequence>
<dbReference type="EMBL" id="DRLF01000350">
    <property type="protein sequence ID" value="HEC07222.1"/>
    <property type="molecule type" value="Genomic_DNA"/>
</dbReference>
<keyword evidence="1" id="KW-0732">Signal</keyword>
<organism evidence="2">
    <name type="scientific">Thiolapillus brandeum</name>
    <dbReference type="NCBI Taxonomy" id="1076588"/>
    <lineage>
        <taxon>Bacteria</taxon>
        <taxon>Pseudomonadati</taxon>
        <taxon>Pseudomonadota</taxon>
        <taxon>Gammaproteobacteria</taxon>
        <taxon>Chromatiales</taxon>
        <taxon>Sedimenticolaceae</taxon>
        <taxon>Thiolapillus</taxon>
    </lineage>
</organism>
<feature type="signal peptide" evidence="1">
    <location>
        <begin position="1"/>
        <end position="29"/>
    </location>
</feature>
<proteinExistence type="predicted"/>
<name>A0A831RWA2_9GAMM</name>
<gene>
    <name evidence="2" type="ORF">ENJ12_10235</name>
</gene>
<dbReference type="AlphaFoldDB" id="A0A831RWA2"/>
<feature type="non-terminal residue" evidence="2">
    <location>
        <position position="72"/>
    </location>
</feature>
<protein>
    <submittedName>
        <fullName evidence="2">Uncharacterized protein</fullName>
    </submittedName>
</protein>
<reference evidence="2" key="1">
    <citation type="journal article" date="2020" name="mSystems">
        <title>Genome- and Community-Level Interaction Insights into Carbon Utilization and Element Cycling Functions of Hydrothermarchaeota in Hydrothermal Sediment.</title>
        <authorList>
            <person name="Zhou Z."/>
            <person name="Liu Y."/>
            <person name="Xu W."/>
            <person name="Pan J."/>
            <person name="Luo Z.H."/>
            <person name="Li M."/>
        </authorList>
    </citation>
    <scope>NUCLEOTIDE SEQUENCE [LARGE SCALE GENOMIC DNA]</scope>
    <source>
        <strain evidence="2">HyVt-458</strain>
    </source>
</reference>
<evidence type="ECO:0000313" key="2">
    <source>
        <dbReference type="EMBL" id="HEC07222.1"/>
    </source>
</evidence>
<comment type="caution">
    <text evidence="2">The sequence shown here is derived from an EMBL/GenBank/DDBJ whole genome shotgun (WGS) entry which is preliminary data.</text>
</comment>
<evidence type="ECO:0000256" key="1">
    <source>
        <dbReference type="SAM" id="SignalP"/>
    </source>
</evidence>
<accession>A0A831RWA2</accession>
<feature type="chain" id="PRO_5033054289" evidence="1">
    <location>
        <begin position="30"/>
        <end position="72"/>
    </location>
</feature>